<evidence type="ECO:0000256" key="5">
    <source>
        <dbReference type="PROSITE-ProRule" id="PRU00169"/>
    </source>
</evidence>
<dbReference type="InterPro" id="IPR001789">
    <property type="entry name" value="Sig_transdc_resp-reg_receiver"/>
</dbReference>
<dbReference type="Pfam" id="PF00512">
    <property type="entry name" value="HisKA"/>
    <property type="match status" value="1"/>
</dbReference>
<dbReference type="HOGENOM" id="CLU_453281_0_0_5"/>
<feature type="transmembrane region" description="Helical" evidence="7">
    <location>
        <begin position="150"/>
        <end position="172"/>
    </location>
</feature>
<dbReference type="InterPro" id="IPR011006">
    <property type="entry name" value="CheY-like_superfamily"/>
</dbReference>
<dbReference type="AlphaFoldDB" id="C6XRK4"/>
<dbReference type="Gene3D" id="3.40.50.2300">
    <property type="match status" value="1"/>
</dbReference>
<evidence type="ECO:0000256" key="6">
    <source>
        <dbReference type="SAM" id="MobiDB-lite"/>
    </source>
</evidence>
<organism evidence="10 11">
    <name type="scientific">Hirschia baltica (strain ATCC 49814 / DSM 5838 / IFAM 1418)</name>
    <dbReference type="NCBI Taxonomy" id="582402"/>
    <lineage>
        <taxon>Bacteria</taxon>
        <taxon>Pseudomonadati</taxon>
        <taxon>Pseudomonadota</taxon>
        <taxon>Alphaproteobacteria</taxon>
        <taxon>Hyphomonadales</taxon>
        <taxon>Hyphomonadaceae</taxon>
        <taxon>Hirschia</taxon>
    </lineage>
</organism>
<feature type="transmembrane region" description="Helical" evidence="7">
    <location>
        <begin position="50"/>
        <end position="70"/>
    </location>
</feature>
<evidence type="ECO:0000259" key="9">
    <source>
        <dbReference type="PROSITE" id="PS50110"/>
    </source>
</evidence>
<dbReference type="GO" id="GO:0000155">
    <property type="term" value="F:phosphorelay sensor kinase activity"/>
    <property type="evidence" value="ECO:0007669"/>
    <property type="project" value="InterPro"/>
</dbReference>
<evidence type="ECO:0000256" key="1">
    <source>
        <dbReference type="ARBA" id="ARBA00000085"/>
    </source>
</evidence>
<dbReference type="Gene3D" id="3.30.565.10">
    <property type="entry name" value="Histidine kinase-like ATPase, C-terminal domain"/>
    <property type="match status" value="1"/>
</dbReference>
<keyword evidence="7" id="KW-1133">Transmembrane helix</keyword>
<evidence type="ECO:0000256" key="3">
    <source>
        <dbReference type="ARBA" id="ARBA00022679"/>
    </source>
</evidence>
<dbReference type="PANTHER" id="PTHR43047:SF72">
    <property type="entry name" value="OSMOSENSING HISTIDINE PROTEIN KINASE SLN1"/>
    <property type="match status" value="1"/>
</dbReference>
<feature type="transmembrane region" description="Helical" evidence="7">
    <location>
        <begin position="184"/>
        <end position="205"/>
    </location>
</feature>
<dbReference type="STRING" id="582402.Hbal_1144"/>
<feature type="modified residue" description="4-aspartylphosphate" evidence="5">
    <location>
        <position position="525"/>
    </location>
</feature>
<keyword evidence="7" id="KW-0812">Transmembrane</keyword>
<dbReference type="SUPFAM" id="SSF52172">
    <property type="entry name" value="CheY-like"/>
    <property type="match status" value="1"/>
</dbReference>
<name>C6XRK4_HIRBI</name>
<evidence type="ECO:0000256" key="4">
    <source>
        <dbReference type="ARBA" id="ARBA00022777"/>
    </source>
</evidence>
<feature type="domain" description="Response regulatory" evidence="9">
    <location>
        <begin position="475"/>
        <end position="593"/>
    </location>
</feature>
<sequence>MVNENLSFSETTQSRGSNSQNRPKSFLQYLFYRSHNINGKQVDHASISDAFFIVTLSISTIIAVIIAFNFENIHASSKIGLCMSATISCIASISLMKWPHFSFPAILPTIAILLTIVETAYHTSGSTSYATPFLLSIMLTILMVDTDLKLILNLVFFLIAFIFTTLAALGLWGVPSALTPQEMALLQFLFLTLNIIHVSAITLTFKASQAVQTALLVNQKEALIEVNKERRNFLAMASHELRTPMNALMGSLEILDNSSDPKLKKGIRELVRDAAKGLSTQLDDLLDLSNLENGQLKLSPAPNNIVELTKRTLEIWQTQASDKLIYLTLNYDEACNCELLVDSARIQQVINNLISKTIRTTNSGEITVNLSCISSATEEHTFVSMLISDSNALPTDDLEDESITSDNSASSIQFNTSKRFGFHVARLIAQRMQGDIEILKSSTSGSHFLFTFQAPFVKDSPPNDTFLNTAPHKLRILCVDDHPANLRILYILLAENNLDVDVAMSGEEAIKLCASQRRYDAILMDIMMPGINGVEACIEIKKLDTPNAKIPIIAVTANVAPENIAVYLDSGMQSVVSKPIESRKLISELNQTLKMNDQNQQS</sequence>
<keyword evidence="4 10" id="KW-0418">Kinase</keyword>
<dbReference type="InterPro" id="IPR036097">
    <property type="entry name" value="HisK_dim/P_sf"/>
</dbReference>
<dbReference type="Pfam" id="PF02518">
    <property type="entry name" value="HATPase_c"/>
    <property type="match status" value="1"/>
</dbReference>
<protein>
    <recommendedName>
        <fullName evidence="2">histidine kinase</fullName>
        <ecNumber evidence="2">2.7.13.3</ecNumber>
    </recommendedName>
</protein>
<proteinExistence type="predicted"/>
<dbReference type="eggNOG" id="COG0784">
    <property type="taxonomic scope" value="Bacteria"/>
</dbReference>
<dbReference type="EMBL" id="CP001678">
    <property type="protein sequence ID" value="ACT58836.1"/>
    <property type="molecule type" value="Genomic_DNA"/>
</dbReference>
<evidence type="ECO:0000256" key="2">
    <source>
        <dbReference type="ARBA" id="ARBA00012438"/>
    </source>
</evidence>
<dbReference type="InterPro" id="IPR003661">
    <property type="entry name" value="HisK_dim/P_dom"/>
</dbReference>
<dbReference type="OrthoDB" id="9774458at2"/>
<keyword evidence="7" id="KW-0472">Membrane</keyword>
<keyword evidence="11" id="KW-1185">Reference proteome</keyword>
<feature type="transmembrane region" description="Helical" evidence="7">
    <location>
        <begin position="128"/>
        <end position="144"/>
    </location>
</feature>
<dbReference type="PANTHER" id="PTHR43047">
    <property type="entry name" value="TWO-COMPONENT HISTIDINE PROTEIN KINASE"/>
    <property type="match status" value="1"/>
</dbReference>
<dbReference type="CDD" id="cd00082">
    <property type="entry name" value="HisKA"/>
    <property type="match status" value="1"/>
</dbReference>
<dbReference type="CDD" id="cd17546">
    <property type="entry name" value="REC_hyHK_CKI1_RcsC-like"/>
    <property type="match status" value="1"/>
</dbReference>
<dbReference type="KEGG" id="hba:Hbal_1144"/>
<evidence type="ECO:0000259" key="8">
    <source>
        <dbReference type="PROSITE" id="PS50109"/>
    </source>
</evidence>
<evidence type="ECO:0000256" key="7">
    <source>
        <dbReference type="SAM" id="Phobius"/>
    </source>
</evidence>
<dbReference type="eggNOG" id="COG2205">
    <property type="taxonomic scope" value="Bacteria"/>
</dbReference>
<keyword evidence="3" id="KW-0808">Transferase</keyword>
<accession>C6XRK4</accession>
<gene>
    <name evidence="10" type="ordered locus">Hbal_1144</name>
</gene>
<dbReference type="Pfam" id="PF00072">
    <property type="entry name" value="Response_reg"/>
    <property type="match status" value="1"/>
</dbReference>
<evidence type="ECO:0000313" key="10">
    <source>
        <dbReference type="EMBL" id="ACT58836.1"/>
    </source>
</evidence>
<feature type="region of interest" description="Disordered" evidence="6">
    <location>
        <begin position="1"/>
        <end position="21"/>
    </location>
</feature>
<dbReference type="SUPFAM" id="SSF55874">
    <property type="entry name" value="ATPase domain of HSP90 chaperone/DNA topoisomerase II/histidine kinase"/>
    <property type="match status" value="1"/>
</dbReference>
<dbReference type="PROSITE" id="PS50109">
    <property type="entry name" value="HIS_KIN"/>
    <property type="match status" value="1"/>
</dbReference>
<dbReference type="PROSITE" id="PS50110">
    <property type="entry name" value="RESPONSE_REGULATORY"/>
    <property type="match status" value="1"/>
</dbReference>
<dbReference type="Proteomes" id="UP000002745">
    <property type="component" value="Chromosome"/>
</dbReference>
<dbReference type="GO" id="GO:0005886">
    <property type="term" value="C:plasma membrane"/>
    <property type="evidence" value="ECO:0007669"/>
    <property type="project" value="TreeGrafter"/>
</dbReference>
<dbReference type="GO" id="GO:0009927">
    <property type="term" value="F:histidine phosphotransfer kinase activity"/>
    <property type="evidence" value="ECO:0007669"/>
    <property type="project" value="TreeGrafter"/>
</dbReference>
<dbReference type="InterPro" id="IPR036890">
    <property type="entry name" value="HATPase_C_sf"/>
</dbReference>
<dbReference type="InterPro" id="IPR005467">
    <property type="entry name" value="His_kinase_dom"/>
</dbReference>
<comment type="catalytic activity">
    <reaction evidence="1">
        <text>ATP + protein L-histidine = ADP + protein N-phospho-L-histidine.</text>
        <dbReference type="EC" id="2.7.13.3"/>
    </reaction>
</comment>
<dbReference type="SUPFAM" id="SSF47384">
    <property type="entry name" value="Homodimeric domain of signal transducing histidine kinase"/>
    <property type="match status" value="1"/>
</dbReference>
<dbReference type="SMART" id="SM00388">
    <property type="entry name" value="HisKA"/>
    <property type="match status" value="1"/>
</dbReference>
<feature type="transmembrane region" description="Helical" evidence="7">
    <location>
        <begin position="101"/>
        <end position="121"/>
    </location>
</feature>
<keyword evidence="5" id="KW-0597">Phosphoprotein</keyword>
<dbReference type="EC" id="2.7.13.3" evidence="2"/>
<dbReference type="SMART" id="SM00448">
    <property type="entry name" value="REC"/>
    <property type="match status" value="1"/>
</dbReference>
<reference evidence="11" key="1">
    <citation type="journal article" date="2011" name="J. Bacteriol.">
        <title>Genome sequences of eight morphologically diverse alphaproteobacteria.</title>
        <authorList>
            <consortium name="US DOE Joint Genome Institute"/>
            <person name="Brown P.J."/>
            <person name="Kysela D.T."/>
            <person name="Buechlein A."/>
            <person name="Hemmerich C."/>
            <person name="Brun Y.V."/>
        </authorList>
    </citation>
    <scope>NUCLEOTIDE SEQUENCE [LARGE SCALE GENOMIC DNA]</scope>
    <source>
        <strain evidence="11">ATCC 49814 / DSM 5838 / IFAM 1418</strain>
    </source>
</reference>
<evidence type="ECO:0000313" key="11">
    <source>
        <dbReference type="Proteomes" id="UP000002745"/>
    </source>
</evidence>
<dbReference type="InterPro" id="IPR003594">
    <property type="entry name" value="HATPase_dom"/>
</dbReference>
<dbReference type="Gene3D" id="1.10.287.130">
    <property type="match status" value="1"/>
</dbReference>
<dbReference type="RefSeq" id="WP_015826986.1">
    <property type="nucleotide sequence ID" value="NC_012982.1"/>
</dbReference>
<feature type="domain" description="Histidine kinase" evidence="8">
    <location>
        <begin position="236"/>
        <end position="456"/>
    </location>
</feature>